<reference evidence="2" key="1">
    <citation type="journal article" date="2022" name="bioRxiv">
        <title>Sequencing and chromosome-scale assembly of the giantPleurodeles waltlgenome.</title>
        <authorList>
            <person name="Brown T."/>
            <person name="Elewa A."/>
            <person name="Iarovenko S."/>
            <person name="Subramanian E."/>
            <person name="Araus A.J."/>
            <person name="Petzold A."/>
            <person name="Susuki M."/>
            <person name="Suzuki K.-i.T."/>
            <person name="Hayashi T."/>
            <person name="Toyoda A."/>
            <person name="Oliveira C."/>
            <person name="Osipova E."/>
            <person name="Leigh N.D."/>
            <person name="Simon A."/>
            <person name="Yun M.H."/>
        </authorList>
    </citation>
    <scope>NUCLEOTIDE SEQUENCE</scope>
    <source>
        <strain evidence="2">20211129_DDA</strain>
        <tissue evidence="2">Liver</tissue>
    </source>
</reference>
<feature type="compositionally biased region" description="Basic and acidic residues" evidence="1">
    <location>
        <begin position="120"/>
        <end position="129"/>
    </location>
</feature>
<feature type="region of interest" description="Disordered" evidence="1">
    <location>
        <begin position="120"/>
        <end position="144"/>
    </location>
</feature>
<evidence type="ECO:0000313" key="3">
    <source>
        <dbReference type="Proteomes" id="UP001066276"/>
    </source>
</evidence>
<protein>
    <submittedName>
        <fullName evidence="2">Uncharacterized protein</fullName>
    </submittedName>
</protein>
<proteinExistence type="predicted"/>
<dbReference type="EMBL" id="JANPWB010000002">
    <property type="protein sequence ID" value="KAJ1207445.1"/>
    <property type="molecule type" value="Genomic_DNA"/>
</dbReference>
<dbReference type="Proteomes" id="UP001066276">
    <property type="component" value="Chromosome 1_2"/>
</dbReference>
<evidence type="ECO:0000313" key="2">
    <source>
        <dbReference type="EMBL" id="KAJ1207445.1"/>
    </source>
</evidence>
<comment type="caution">
    <text evidence="2">The sequence shown here is derived from an EMBL/GenBank/DDBJ whole genome shotgun (WGS) entry which is preliminary data.</text>
</comment>
<gene>
    <name evidence="2" type="ORF">NDU88_002836</name>
</gene>
<organism evidence="2 3">
    <name type="scientific">Pleurodeles waltl</name>
    <name type="common">Iberian ribbed newt</name>
    <dbReference type="NCBI Taxonomy" id="8319"/>
    <lineage>
        <taxon>Eukaryota</taxon>
        <taxon>Metazoa</taxon>
        <taxon>Chordata</taxon>
        <taxon>Craniata</taxon>
        <taxon>Vertebrata</taxon>
        <taxon>Euteleostomi</taxon>
        <taxon>Amphibia</taxon>
        <taxon>Batrachia</taxon>
        <taxon>Caudata</taxon>
        <taxon>Salamandroidea</taxon>
        <taxon>Salamandridae</taxon>
        <taxon>Pleurodelinae</taxon>
        <taxon>Pleurodeles</taxon>
    </lineage>
</organism>
<dbReference type="AlphaFoldDB" id="A0AAV7W3J5"/>
<accession>A0AAV7W3J5</accession>
<keyword evidence="3" id="KW-1185">Reference proteome</keyword>
<sequence length="251" mass="27035">MGAEARVTAHAPTPKKKAARVRQQAPLSSRNNSERGEGVLEERALAGSCKWKRRIAYDEPSTSQSASGLTQDIGFEECLDFDEGNETAVLVGGLQRDLGGQGNNKCPSFGVLQDRRKAAVRSDRQDVERSAPGSAGNLPRGEERPFISSFEGRRLVELGSAGGKVRVQDMGVQTCSSSNDVVISKVGDSEVSVPSNKVELVRLAQDQGKLSGISFYGKYFWGYDPVEGEICRRIIAGWAREGMRGDAGGAR</sequence>
<evidence type="ECO:0000256" key="1">
    <source>
        <dbReference type="SAM" id="MobiDB-lite"/>
    </source>
</evidence>
<feature type="region of interest" description="Disordered" evidence="1">
    <location>
        <begin position="1"/>
        <end position="39"/>
    </location>
</feature>
<name>A0AAV7W3J5_PLEWA</name>